<proteinExistence type="predicted"/>
<comment type="caution">
    <text evidence="2">The sequence shown here is derived from an EMBL/GenBank/DDBJ whole genome shotgun (WGS) entry which is preliminary data.</text>
</comment>
<dbReference type="InterPro" id="IPR044060">
    <property type="entry name" value="Bacterial_rp_domain"/>
</dbReference>
<feature type="non-terminal residue" evidence="2">
    <location>
        <position position="1"/>
    </location>
</feature>
<sequence length="257" mass="28077">FPSSGSYSYPKYSSKEVTAIPDSGYVFDHWELNDKNVSTELSYAVAMNTDHRLRAFFVLSGEGTLSLCAFADSEEVTASVLVNSEGPYETGQEIKLDPGTYTLSASYKTQTRTDTVTIKAGVTSTVTFRFTKLHALTIVSDPSPIDFTFDTEAVSTPFKRDVATGAYTMVMPGSIMVGVDEHLFTQWENGSVNPKRTVTIGSPQAVNLTATYTLKQIEGTGPLTQRENKDNLRQVLGQEGDLDEDNPLPVELITSIT</sequence>
<dbReference type="EMBL" id="BARV01029641">
    <property type="protein sequence ID" value="GAI33170.1"/>
    <property type="molecule type" value="Genomic_DNA"/>
</dbReference>
<dbReference type="Pfam" id="PF18998">
    <property type="entry name" value="Flg_new_2"/>
    <property type="match status" value="1"/>
</dbReference>
<protein>
    <recommendedName>
        <fullName evidence="1">Bacterial repeat domain-containing protein</fullName>
    </recommendedName>
</protein>
<name>X1P293_9ZZZZ</name>
<dbReference type="AlphaFoldDB" id="X1P293"/>
<evidence type="ECO:0000259" key="1">
    <source>
        <dbReference type="Pfam" id="PF18998"/>
    </source>
</evidence>
<evidence type="ECO:0000313" key="2">
    <source>
        <dbReference type="EMBL" id="GAI33170.1"/>
    </source>
</evidence>
<feature type="domain" description="Bacterial repeat" evidence="1">
    <location>
        <begin position="14"/>
        <end position="57"/>
    </location>
</feature>
<feature type="non-terminal residue" evidence="2">
    <location>
        <position position="257"/>
    </location>
</feature>
<accession>X1P293</accession>
<reference evidence="2" key="1">
    <citation type="journal article" date="2014" name="Front. Microbiol.">
        <title>High frequency of phylogenetically diverse reductive dehalogenase-homologous genes in deep subseafloor sedimentary metagenomes.</title>
        <authorList>
            <person name="Kawai M."/>
            <person name="Futagami T."/>
            <person name="Toyoda A."/>
            <person name="Takaki Y."/>
            <person name="Nishi S."/>
            <person name="Hori S."/>
            <person name="Arai W."/>
            <person name="Tsubouchi T."/>
            <person name="Morono Y."/>
            <person name="Uchiyama I."/>
            <person name="Ito T."/>
            <person name="Fujiyama A."/>
            <person name="Inagaki F."/>
            <person name="Takami H."/>
        </authorList>
    </citation>
    <scope>NUCLEOTIDE SEQUENCE</scope>
    <source>
        <strain evidence="2">Expedition CK06-06</strain>
    </source>
</reference>
<organism evidence="2">
    <name type="scientific">marine sediment metagenome</name>
    <dbReference type="NCBI Taxonomy" id="412755"/>
    <lineage>
        <taxon>unclassified sequences</taxon>
        <taxon>metagenomes</taxon>
        <taxon>ecological metagenomes</taxon>
    </lineage>
</organism>
<gene>
    <name evidence="2" type="ORF">S06H3_47216</name>
</gene>